<feature type="compositionally biased region" description="Basic and acidic residues" evidence="1">
    <location>
        <begin position="70"/>
        <end position="94"/>
    </location>
</feature>
<proteinExistence type="predicted"/>
<protein>
    <recommendedName>
        <fullName evidence="3">Lipoprotein</fullName>
    </recommendedName>
</protein>
<evidence type="ECO:0000313" key="2">
    <source>
        <dbReference type="EMBL" id="SFV64812.1"/>
    </source>
</evidence>
<dbReference type="PROSITE" id="PS51257">
    <property type="entry name" value="PROKAR_LIPOPROTEIN"/>
    <property type="match status" value="1"/>
</dbReference>
<dbReference type="AlphaFoldDB" id="A0A1W1CGG8"/>
<evidence type="ECO:0008006" key="3">
    <source>
        <dbReference type="Google" id="ProtNLM"/>
    </source>
</evidence>
<gene>
    <name evidence="2" type="ORF">MNB_SV-10-384</name>
</gene>
<evidence type="ECO:0000256" key="1">
    <source>
        <dbReference type="SAM" id="MobiDB-lite"/>
    </source>
</evidence>
<organism evidence="2">
    <name type="scientific">hydrothermal vent metagenome</name>
    <dbReference type="NCBI Taxonomy" id="652676"/>
    <lineage>
        <taxon>unclassified sequences</taxon>
        <taxon>metagenomes</taxon>
        <taxon>ecological metagenomes</taxon>
    </lineage>
</organism>
<accession>A0A1W1CGG8</accession>
<feature type="region of interest" description="Disordered" evidence="1">
    <location>
        <begin position="29"/>
        <end position="48"/>
    </location>
</feature>
<feature type="region of interest" description="Disordered" evidence="1">
    <location>
        <begin position="63"/>
        <end position="94"/>
    </location>
</feature>
<reference evidence="2" key="1">
    <citation type="submission" date="2016-10" db="EMBL/GenBank/DDBJ databases">
        <authorList>
            <person name="de Groot N.N."/>
        </authorList>
    </citation>
    <scope>NUCLEOTIDE SEQUENCE</scope>
</reference>
<name>A0A1W1CGG8_9ZZZZ</name>
<dbReference type="EMBL" id="FPHL01000037">
    <property type="protein sequence ID" value="SFV64812.1"/>
    <property type="molecule type" value="Genomic_DNA"/>
</dbReference>
<sequence>MNPRSLIFLTVTACFFSACTNTAPTLKKQTVKTKETNTSKRYAAVPPPPKKKIVLKEVQDDNYSPEYMYPDDKYKKDKPVQKKEAEPEAVLEKETASMSKEECISMIGQQKFDKYAEMYGSESAPIKRCTLLKSMQKS</sequence>